<feature type="compositionally biased region" description="Polar residues" evidence="1">
    <location>
        <begin position="86"/>
        <end position="108"/>
    </location>
</feature>
<dbReference type="Proteomes" id="UP000594454">
    <property type="component" value="Chromosome 1"/>
</dbReference>
<dbReference type="AlphaFoldDB" id="A0A7R8UCP2"/>
<feature type="compositionally biased region" description="Low complexity" evidence="1">
    <location>
        <begin position="73"/>
        <end position="85"/>
    </location>
</feature>
<dbReference type="EMBL" id="LR899009">
    <property type="protein sequence ID" value="CAD7078341.1"/>
    <property type="molecule type" value="Genomic_DNA"/>
</dbReference>
<evidence type="ECO:0000256" key="1">
    <source>
        <dbReference type="SAM" id="MobiDB-lite"/>
    </source>
</evidence>
<keyword evidence="3" id="KW-1185">Reference proteome</keyword>
<proteinExistence type="predicted"/>
<sequence length="136" mass="15894">MSEAVANNKRSPLNIFKSKIPEPMKTVLTCRNPSTLEDAMDILFSSGYAYVGASGQTQNRRSRPKNDTDDTKQNNQQKRYQNRTNSQKNHNNNLSSKQHRNNSYQPNKQNRHYHNDEQNQHQNSSHNHNYLRNQNP</sequence>
<feature type="region of interest" description="Disordered" evidence="1">
    <location>
        <begin position="53"/>
        <end position="136"/>
    </location>
</feature>
<dbReference type="InParanoid" id="A0A7R8UCP2"/>
<reference evidence="2 3" key="1">
    <citation type="submission" date="2020-11" db="EMBL/GenBank/DDBJ databases">
        <authorList>
            <person name="Wallbank WR R."/>
            <person name="Pardo Diaz C."/>
            <person name="Kozak K."/>
            <person name="Martin S."/>
            <person name="Jiggins C."/>
            <person name="Moest M."/>
            <person name="Warren A I."/>
            <person name="Generalovic N T."/>
            <person name="Byers J.R.P. K."/>
            <person name="Montejo-Kovacevich G."/>
            <person name="Yen C E."/>
        </authorList>
    </citation>
    <scope>NUCLEOTIDE SEQUENCE [LARGE SCALE GENOMIC DNA]</scope>
</reference>
<gene>
    <name evidence="2" type="ORF">HERILL_LOCUS1613</name>
</gene>
<evidence type="ECO:0000313" key="3">
    <source>
        <dbReference type="Proteomes" id="UP000594454"/>
    </source>
</evidence>
<organism evidence="2 3">
    <name type="scientific">Hermetia illucens</name>
    <name type="common">Black soldier fly</name>
    <dbReference type="NCBI Taxonomy" id="343691"/>
    <lineage>
        <taxon>Eukaryota</taxon>
        <taxon>Metazoa</taxon>
        <taxon>Ecdysozoa</taxon>
        <taxon>Arthropoda</taxon>
        <taxon>Hexapoda</taxon>
        <taxon>Insecta</taxon>
        <taxon>Pterygota</taxon>
        <taxon>Neoptera</taxon>
        <taxon>Endopterygota</taxon>
        <taxon>Diptera</taxon>
        <taxon>Brachycera</taxon>
        <taxon>Stratiomyomorpha</taxon>
        <taxon>Stratiomyidae</taxon>
        <taxon>Hermetiinae</taxon>
        <taxon>Hermetia</taxon>
    </lineage>
</organism>
<accession>A0A7R8UCP2</accession>
<name>A0A7R8UCP2_HERIL</name>
<evidence type="ECO:0000313" key="2">
    <source>
        <dbReference type="EMBL" id="CAD7078341.1"/>
    </source>
</evidence>
<protein>
    <submittedName>
        <fullName evidence="2">Uncharacterized protein</fullName>
    </submittedName>
</protein>